<proteinExistence type="predicted"/>
<dbReference type="PaxDb" id="73239-Q7R8W5"/>
<protein>
    <submittedName>
        <fullName evidence="1">Uncharacterized protein</fullName>
    </submittedName>
</protein>
<dbReference type="AlphaFoldDB" id="Q7R8W5"/>
<keyword evidence="2" id="KW-1185">Reference proteome</keyword>
<evidence type="ECO:0000313" key="1">
    <source>
        <dbReference type="EMBL" id="EAA19463.1"/>
    </source>
</evidence>
<dbReference type="InParanoid" id="Q7R8W5"/>
<dbReference type="Proteomes" id="UP000008553">
    <property type="component" value="Unassembled WGS sequence"/>
</dbReference>
<gene>
    <name evidence="1" type="ORF">PY07105</name>
</gene>
<name>Q7R8W5_PLAYO</name>
<accession>Q7R8W5</accession>
<comment type="caution">
    <text evidence="1">The sequence shown here is derived from an EMBL/GenBank/DDBJ whole genome shotgun (WGS) entry which is preliminary data.</text>
</comment>
<sequence>MKEMLENTRSIETDIDYEEALTILGTNIVKFVIKKGDKDEADVN</sequence>
<reference evidence="1 2" key="1">
    <citation type="journal article" date="2002" name="Nature">
        <title>Genome sequence and comparative analysis of the model rodent malaria parasite Plasmodium yoelii yoelii.</title>
        <authorList>
            <person name="Carlton J.M."/>
            <person name="Angiuoli S.V."/>
            <person name="Suh B.B."/>
            <person name="Kooij T.W."/>
            <person name="Pertea M."/>
            <person name="Silva J.C."/>
            <person name="Ermolaeva M.D."/>
            <person name="Allen J.E."/>
            <person name="Selengut J.D."/>
            <person name="Koo H.L."/>
            <person name="Peterson J.D."/>
            <person name="Pop M."/>
            <person name="Kosack D.S."/>
            <person name="Shumway M.F."/>
            <person name="Bidwell S.L."/>
            <person name="Shallom S.J."/>
            <person name="van Aken S.E."/>
            <person name="Riedmuller S.B."/>
            <person name="Feldblyum T.V."/>
            <person name="Cho J.K."/>
            <person name="Quackenbush J."/>
            <person name="Sedegah M."/>
            <person name="Shoaibi A."/>
            <person name="Cummings L.M."/>
            <person name="Florens L."/>
            <person name="Yates J.R."/>
            <person name="Raine J.D."/>
            <person name="Sinden R.E."/>
            <person name="Harris M.A."/>
            <person name="Cunningham D.A."/>
            <person name="Preiser P.R."/>
            <person name="Bergman L.W."/>
            <person name="Vaidya A.B."/>
            <person name="van Lin L.H."/>
            <person name="Janse C.J."/>
            <person name="Waters A.P."/>
            <person name="Smith H.O."/>
            <person name="White O.R."/>
            <person name="Salzberg S.L."/>
            <person name="Venter J.C."/>
            <person name="Fraser C.M."/>
            <person name="Hoffman S.L."/>
            <person name="Gardner M.J."/>
            <person name="Carucci D.J."/>
        </authorList>
    </citation>
    <scope>NUCLEOTIDE SEQUENCE [LARGE SCALE GENOMIC DNA]</scope>
    <source>
        <strain evidence="1 2">17XNL</strain>
    </source>
</reference>
<dbReference type="EMBL" id="AABL01002533">
    <property type="protein sequence ID" value="EAA19463.1"/>
    <property type="molecule type" value="Genomic_DNA"/>
</dbReference>
<evidence type="ECO:0000313" key="2">
    <source>
        <dbReference type="Proteomes" id="UP000008553"/>
    </source>
</evidence>
<organism evidence="1 2">
    <name type="scientific">Plasmodium yoelii yoelii</name>
    <dbReference type="NCBI Taxonomy" id="73239"/>
    <lineage>
        <taxon>Eukaryota</taxon>
        <taxon>Sar</taxon>
        <taxon>Alveolata</taxon>
        <taxon>Apicomplexa</taxon>
        <taxon>Aconoidasida</taxon>
        <taxon>Haemosporida</taxon>
        <taxon>Plasmodiidae</taxon>
        <taxon>Plasmodium</taxon>
        <taxon>Plasmodium (Vinckeia)</taxon>
    </lineage>
</organism>